<gene>
    <name evidence="1" type="ORF">W59_09889</name>
</gene>
<organism evidence="1 2">
    <name type="scientific">Rhodococcus opacus RKJ300 = JCM 13270</name>
    <dbReference type="NCBI Taxonomy" id="1165867"/>
    <lineage>
        <taxon>Bacteria</taxon>
        <taxon>Bacillati</taxon>
        <taxon>Actinomycetota</taxon>
        <taxon>Actinomycetes</taxon>
        <taxon>Mycobacteriales</taxon>
        <taxon>Nocardiaceae</taxon>
        <taxon>Rhodococcus</taxon>
    </lineage>
</organism>
<protein>
    <submittedName>
        <fullName evidence="1">Uncharacterized protein</fullName>
    </submittedName>
</protein>
<accession>I0WUP1</accession>
<sequence>MIGEFPLLSQEFPTDPADLSIVTLRASAEPLHSGKPARQQPGTGEQWWDWAVLLRGAGWTAT</sequence>
<dbReference type="AlphaFoldDB" id="I0WUP1"/>
<evidence type="ECO:0000313" key="2">
    <source>
        <dbReference type="Proteomes" id="UP000006447"/>
    </source>
</evidence>
<dbReference type="RefSeq" id="WP_007297024.1">
    <property type="nucleotide sequence ID" value="NZ_AJJH01000041.1"/>
</dbReference>
<evidence type="ECO:0000313" key="1">
    <source>
        <dbReference type="EMBL" id="EID80107.1"/>
    </source>
</evidence>
<comment type="caution">
    <text evidence="1">The sequence shown here is derived from an EMBL/GenBank/DDBJ whole genome shotgun (WGS) entry which is preliminary data.</text>
</comment>
<dbReference type="EMBL" id="AJJH01000041">
    <property type="protein sequence ID" value="EID80107.1"/>
    <property type="molecule type" value="Genomic_DNA"/>
</dbReference>
<proteinExistence type="predicted"/>
<reference evidence="1 2" key="1">
    <citation type="journal article" date="2012" name="J. Bacteriol.">
        <title>Draft genome sequence of the nitrophenol-degrading actinomycete Rhodococcus imtechensis RKJ300.</title>
        <authorList>
            <person name="Vikram S."/>
            <person name="Kumar S."/>
            <person name="Subramanian S."/>
            <person name="Raghava G.P."/>
        </authorList>
    </citation>
    <scope>NUCLEOTIDE SEQUENCE [LARGE SCALE GENOMIC DNA]</scope>
    <source>
        <strain evidence="1 2">RKJ300</strain>
    </source>
</reference>
<dbReference type="PATRIC" id="fig|1165867.3.peg.2002"/>
<dbReference type="Proteomes" id="UP000006447">
    <property type="component" value="Unassembled WGS sequence"/>
</dbReference>
<name>I0WUP1_RHOOP</name>